<evidence type="ECO:0000256" key="1">
    <source>
        <dbReference type="SAM" id="MobiDB-lite"/>
    </source>
</evidence>
<evidence type="ECO:0000313" key="2">
    <source>
        <dbReference type="EMBL" id="ODQ73431.1"/>
    </source>
</evidence>
<name>A0A1E3Q902_LIPST</name>
<dbReference type="Proteomes" id="UP000094385">
    <property type="component" value="Unassembled WGS sequence"/>
</dbReference>
<accession>A0A1E3Q902</accession>
<feature type="compositionally biased region" description="Polar residues" evidence="1">
    <location>
        <begin position="74"/>
        <end position="85"/>
    </location>
</feature>
<protein>
    <submittedName>
        <fullName evidence="3">Uncharacterized protein</fullName>
    </submittedName>
</protein>
<dbReference type="AlphaFoldDB" id="A0A1E3Q902"/>
<evidence type="ECO:0000313" key="3">
    <source>
        <dbReference type="EMBL" id="ODQ74058.1"/>
    </source>
</evidence>
<feature type="non-terminal residue" evidence="3">
    <location>
        <position position="1"/>
    </location>
</feature>
<feature type="region of interest" description="Disordered" evidence="1">
    <location>
        <begin position="63"/>
        <end position="85"/>
    </location>
</feature>
<dbReference type="EMBL" id="KV454293">
    <property type="protein sequence ID" value="ODQ73431.1"/>
    <property type="molecule type" value="Genomic_DNA"/>
</dbReference>
<sequence length="85" mass="9294">YTVEDDNVGYDGATDEVETTDLEGAITSDELSGDEERDISDMEVEEYKDVNNNAVQPSTTVTISDVHSQERPTGRNSHTEILSVG</sequence>
<dbReference type="EMBL" id="KV454292">
    <property type="protein sequence ID" value="ODQ74058.1"/>
    <property type="molecule type" value="Genomic_DNA"/>
</dbReference>
<reference evidence="3 4" key="1">
    <citation type="journal article" date="2016" name="Proc. Natl. Acad. Sci. U.S.A.">
        <title>Comparative genomics of biotechnologically important yeasts.</title>
        <authorList>
            <person name="Riley R."/>
            <person name="Haridas S."/>
            <person name="Wolfe K.H."/>
            <person name="Lopes M.R."/>
            <person name="Hittinger C.T."/>
            <person name="Goeker M."/>
            <person name="Salamov A.A."/>
            <person name="Wisecaver J.H."/>
            <person name="Long T.M."/>
            <person name="Calvey C.H."/>
            <person name="Aerts A.L."/>
            <person name="Barry K.W."/>
            <person name="Choi C."/>
            <person name="Clum A."/>
            <person name="Coughlan A.Y."/>
            <person name="Deshpande S."/>
            <person name="Douglass A.P."/>
            <person name="Hanson S.J."/>
            <person name="Klenk H.-P."/>
            <person name="LaButti K.M."/>
            <person name="Lapidus A."/>
            <person name="Lindquist E.A."/>
            <person name="Lipzen A.M."/>
            <person name="Meier-Kolthoff J.P."/>
            <person name="Ohm R.A."/>
            <person name="Otillar R.P."/>
            <person name="Pangilinan J.L."/>
            <person name="Peng Y."/>
            <person name="Rokas A."/>
            <person name="Rosa C.A."/>
            <person name="Scheuner C."/>
            <person name="Sibirny A.A."/>
            <person name="Slot J.C."/>
            <person name="Stielow J.B."/>
            <person name="Sun H."/>
            <person name="Kurtzman C.P."/>
            <person name="Blackwell M."/>
            <person name="Grigoriev I.V."/>
            <person name="Jeffries T.W."/>
        </authorList>
    </citation>
    <scope>NUCLEOTIDE SEQUENCE [LARGE SCALE GENOMIC DNA]</scope>
    <source>
        <strain evidence="3 4">NRRL Y-11557</strain>
    </source>
</reference>
<gene>
    <name evidence="3" type="ORF">LIPSTDRAFT_69600</name>
    <name evidence="2" type="ORF">LIPSTDRAFT_70406</name>
</gene>
<proteinExistence type="predicted"/>
<evidence type="ECO:0000313" key="4">
    <source>
        <dbReference type="Proteomes" id="UP000094385"/>
    </source>
</evidence>
<keyword evidence="4" id="KW-1185">Reference proteome</keyword>
<organism evidence="3 4">
    <name type="scientific">Lipomyces starkeyi NRRL Y-11557</name>
    <dbReference type="NCBI Taxonomy" id="675824"/>
    <lineage>
        <taxon>Eukaryota</taxon>
        <taxon>Fungi</taxon>
        <taxon>Dikarya</taxon>
        <taxon>Ascomycota</taxon>
        <taxon>Saccharomycotina</taxon>
        <taxon>Lipomycetes</taxon>
        <taxon>Lipomycetales</taxon>
        <taxon>Lipomycetaceae</taxon>
        <taxon>Lipomyces</taxon>
    </lineage>
</organism>